<dbReference type="InterPro" id="IPR058136">
    <property type="entry name" value="AmpC"/>
</dbReference>
<dbReference type="GO" id="GO:0017001">
    <property type="term" value="P:antibiotic catabolic process"/>
    <property type="evidence" value="ECO:0007669"/>
    <property type="project" value="InterPro"/>
</dbReference>
<gene>
    <name evidence="10" type="ORF">NE863_00640</name>
</gene>
<feature type="signal peptide" evidence="8">
    <location>
        <begin position="1"/>
        <end position="22"/>
    </location>
</feature>
<evidence type="ECO:0000256" key="1">
    <source>
        <dbReference type="ARBA" id="ARBA00001526"/>
    </source>
</evidence>
<organism evidence="10 11">
    <name type="scientific">Ensifer adhaerens</name>
    <name type="common">Sinorhizobium morelense</name>
    <dbReference type="NCBI Taxonomy" id="106592"/>
    <lineage>
        <taxon>Bacteria</taxon>
        <taxon>Pseudomonadati</taxon>
        <taxon>Pseudomonadota</taxon>
        <taxon>Alphaproteobacteria</taxon>
        <taxon>Hyphomicrobiales</taxon>
        <taxon>Rhizobiaceae</taxon>
        <taxon>Sinorhizobium/Ensifer group</taxon>
        <taxon>Ensifer</taxon>
    </lineage>
</organism>
<dbReference type="Pfam" id="PF00144">
    <property type="entry name" value="Beta-lactamase"/>
    <property type="match status" value="1"/>
</dbReference>
<dbReference type="EMBL" id="CP098807">
    <property type="protein sequence ID" value="USJ23535.1"/>
    <property type="molecule type" value="Genomic_DNA"/>
</dbReference>
<comment type="similarity">
    <text evidence="2 6">Belongs to the class-C beta-lactamase family.</text>
</comment>
<evidence type="ECO:0000313" key="11">
    <source>
        <dbReference type="Proteomes" id="UP001055460"/>
    </source>
</evidence>
<keyword evidence="4 6" id="KW-0378">Hydrolase</keyword>
<dbReference type="EC" id="3.5.2.6" evidence="3 6"/>
<protein>
    <recommendedName>
        <fullName evidence="3 6">Beta-lactamase</fullName>
        <ecNumber evidence="3 6">3.5.2.6</ecNumber>
    </recommendedName>
</protein>
<dbReference type="InterPro" id="IPR001586">
    <property type="entry name" value="Beta-lactam_class-C_AS"/>
</dbReference>
<dbReference type="AlphaFoldDB" id="A0A9Q8Y6S5"/>
<dbReference type="GO" id="GO:0046677">
    <property type="term" value="P:response to antibiotic"/>
    <property type="evidence" value="ECO:0007669"/>
    <property type="project" value="UniProtKB-UniRule"/>
</dbReference>
<dbReference type="GO" id="GO:0008800">
    <property type="term" value="F:beta-lactamase activity"/>
    <property type="evidence" value="ECO:0007669"/>
    <property type="project" value="UniProtKB-UniRule"/>
</dbReference>
<dbReference type="GO" id="GO:0030288">
    <property type="term" value="C:outer membrane-bounded periplasmic space"/>
    <property type="evidence" value="ECO:0007669"/>
    <property type="project" value="InterPro"/>
</dbReference>
<evidence type="ECO:0000259" key="9">
    <source>
        <dbReference type="Pfam" id="PF00144"/>
    </source>
</evidence>
<evidence type="ECO:0000256" key="7">
    <source>
        <dbReference type="SAM" id="MobiDB-lite"/>
    </source>
</evidence>
<evidence type="ECO:0000256" key="5">
    <source>
        <dbReference type="ARBA" id="ARBA00023251"/>
    </source>
</evidence>
<dbReference type="PANTHER" id="PTHR46825">
    <property type="entry name" value="D-ALANYL-D-ALANINE-CARBOXYPEPTIDASE/ENDOPEPTIDASE AMPH"/>
    <property type="match status" value="1"/>
</dbReference>
<dbReference type="PANTHER" id="PTHR46825:SF8">
    <property type="entry name" value="BETA-LACTAMASE-RELATED"/>
    <property type="match status" value="1"/>
</dbReference>
<keyword evidence="8" id="KW-0732">Signal</keyword>
<dbReference type="InterPro" id="IPR012338">
    <property type="entry name" value="Beta-lactam/transpept-like"/>
</dbReference>
<evidence type="ECO:0000256" key="8">
    <source>
        <dbReference type="SAM" id="SignalP"/>
    </source>
</evidence>
<feature type="chain" id="PRO_5040445098" description="Beta-lactamase" evidence="8">
    <location>
        <begin position="23"/>
        <end position="387"/>
    </location>
</feature>
<dbReference type="InterPro" id="IPR001466">
    <property type="entry name" value="Beta-lactam-related"/>
</dbReference>
<evidence type="ECO:0000313" key="10">
    <source>
        <dbReference type="EMBL" id="USJ23535.1"/>
    </source>
</evidence>
<dbReference type="SUPFAM" id="SSF56601">
    <property type="entry name" value="beta-lactamase/transpeptidase-like"/>
    <property type="match status" value="1"/>
</dbReference>
<keyword evidence="5 6" id="KW-0046">Antibiotic resistance</keyword>
<evidence type="ECO:0000256" key="3">
    <source>
        <dbReference type="ARBA" id="ARBA00012865"/>
    </source>
</evidence>
<dbReference type="Proteomes" id="UP001055460">
    <property type="component" value="Chromosome"/>
</dbReference>
<feature type="region of interest" description="Disordered" evidence="7">
    <location>
        <begin position="317"/>
        <end position="337"/>
    </location>
</feature>
<name>A0A9Q8Y6S5_ENSAD</name>
<proteinExistence type="inferred from homology"/>
<feature type="domain" description="Beta-lactamase-related" evidence="9">
    <location>
        <begin position="34"/>
        <end position="380"/>
    </location>
</feature>
<dbReference type="Gene3D" id="3.40.710.10">
    <property type="entry name" value="DD-peptidase/beta-lactamase superfamily"/>
    <property type="match status" value="1"/>
</dbReference>
<accession>A0A9Q8Y6S5</accession>
<dbReference type="InterPro" id="IPR050491">
    <property type="entry name" value="AmpC-like"/>
</dbReference>
<evidence type="ECO:0000256" key="2">
    <source>
        <dbReference type="ARBA" id="ARBA00007840"/>
    </source>
</evidence>
<dbReference type="NCBIfam" id="NF033085">
    <property type="entry name" value="bla_class_C"/>
    <property type="match status" value="1"/>
</dbReference>
<dbReference type="PROSITE" id="PS00336">
    <property type="entry name" value="BETA_LACTAMASE_C"/>
    <property type="match status" value="1"/>
</dbReference>
<sequence>MATIKLGLSTAILATLASSAFAEGGERAQIAAAVDKAIRPIMREHKVPGMAVAVTVEGRHYFLNYGVASKETNAPVTENTLFELGSISKAFAATLASYAQVTGKLSFDDHPGKYIPAFAGTPIDKATLLHLATYTAGGLPLQFPDAVKSDADMVGYFSTWKPEAKPGKTRRYSNPSIGLFGHTAALAMGGSFSAVLESEIFPKLGLKHSYVRVPDSQMGSYAWGYGKADKPIRVTAGTFDAEAYGVKSSAIDMIRFVETNIQPELLDGAIRKAVEGTHVGYFDSGKMVQGLGWEQYPYPVSLERLLDGNSRDMALKSNPVKALDPPKRPDGSTLYNKTGSTNGFGGYVAFVPEKKIGIVLLANRNYPNPERIKAAHAILKSLEAAAK</sequence>
<evidence type="ECO:0000256" key="4">
    <source>
        <dbReference type="ARBA" id="ARBA00022801"/>
    </source>
</evidence>
<evidence type="ECO:0000256" key="6">
    <source>
        <dbReference type="RuleBase" id="RU361140"/>
    </source>
</evidence>
<reference evidence="10" key="1">
    <citation type="submission" date="2022-06" db="EMBL/GenBank/DDBJ databases">
        <title>Physiological and biochemical characterization and genomic elucidation of a strain of the genus Ensifer adhaerens M8 that combines arsenic oxidation and chromium reduction.</title>
        <authorList>
            <person name="Li X."/>
            <person name="Yu c."/>
        </authorList>
    </citation>
    <scope>NUCLEOTIDE SEQUENCE</scope>
    <source>
        <strain evidence="10">M8</strain>
    </source>
</reference>
<comment type="catalytic activity">
    <reaction evidence="1 6">
        <text>a beta-lactam + H2O = a substituted beta-amino acid</text>
        <dbReference type="Rhea" id="RHEA:20401"/>
        <dbReference type="ChEBI" id="CHEBI:15377"/>
        <dbReference type="ChEBI" id="CHEBI:35627"/>
        <dbReference type="ChEBI" id="CHEBI:140347"/>
        <dbReference type="EC" id="3.5.2.6"/>
    </reaction>
</comment>